<dbReference type="InterPro" id="IPR004843">
    <property type="entry name" value="Calcineurin-like_PHP"/>
</dbReference>
<name>A0A7S0ZMU8_NOCSC</name>
<dbReference type="Gene3D" id="3.60.21.10">
    <property type="match status" value="1"/>
</dbReference>
<dbReference type="GO" id="GO:0016788">
    <property type="term" value="F:hydrolase activity, acting on ester bonds"/>
    <property type="evidence" value="ECO:0007669"/>
    <property type="project" value="TreeGrafter"/>
</dbReference>
<reference evidence="2" key="1">
    <citation type="submission" date="2021-01" db="EMBL/GenBank/DDBJ databases">
        <authorList>
            <person name="Corre E."/>
            <person name="Pelletier E."/>
            <person name="Niang G."/>
            <person name="Scheremetjew M."/>
            <person name="Finn R."/>
            <person name="Kale V."/>
            <person name="Holt S."/>
            <person name="Cochrane G."/>
            <person name="Meng A."/>
            <person name="Brown T."/>
            <person name="Cohen L."/>
        </authorList>
    </citation>
    <scope>NUCLEOTIDE SEQUENCE</scope>
</reference>
<proteinExistence type="predicted"/>
<feature type="domain" description="Calcineurin-like phosphoesterase" evidence="1">
    <location>
        <begin position="64"/>
        <end position="314"/>
    </location>
</feature>
<dbReference type="SUPFAM" id="SSF56300">
    <property type="entry name" value="Metallo-dependent phosphatases"/>
    <property type="match status" value="1"/>
</dbReference>
<accession>A0A7S0ZMU8</accession>
<evidence type="ECO:0000259" key="1">
    <source>
        <dbReference type="Pfam" id="PF00149"/>
    </source>
</evidence>
<organism evidence="2">
    <name type="scientific">Noctiluca scintillans</name>
    <name type="common">Sea sparkle</name>
    <name type="synonym">Red tide dinoflagellate</name>
    <dbReference type="NCBI Taxonomy" id="2966"/>
    <lineage>
        <taxon>Eukaryota</taxon>
        <taxon>Sar</taxon>
        <taxon>Alveolata</taxon>
        <taxon>Dinophyceae</taxon>
        <taxon>Noctilucales</taxon>
        <taxon>Noctilucaceae</taxon>
        <taxon>Noctiluca</taxon>
    </lineage>
</organism>
<gene>
    <name evidence="2" type="ORF">NSCI0253_LOCUS506</name>
</gene>
<evidence type="ECO:0000313" key="2">
    <source>
        <dbReference type="EMBL" id="CAD8826160.1"/>
    </source>
</evidence>
<dbReference type="PANTHER" id="PTHR32440">
    <property type="entry name" value="PHOSPHATASE DCR2-RELATED-RELATED"/>
    <property type="match status" value="1"/>
</dbReference>
<dbReference type="InterPro" id="IPR029052">
    <property type="entry name" value="Metallo-depent_PP-like"/>
</dbReference>
<dbReference type="GO" id="GO:0005737">
    <property type="term" value="C:cytoplasm"/>
    <property type="evidence" value="ECO:0007669"/>
    <property type="project" value="TreeGrafter"/>
</dbReference>
<dbReference type="PANTHER" id="PTHR32440:SF11">
    <property type="entry name" value="METALLOPHOSPHOESTERASE DOMAIN-CONTAINING PROTEIN"/>
    <property type="match status" value="1"/>
</dbReference>
<protein>
    <recommendedName>
        <fullName evidence="1">Calcineurin-like phosphoesterase domain-containing protein</fullName>
    </recommendedName>
</protein>
<dbReference type="EMBL" id="HBFQ01000776">
    <property type="protein sequence ID" value="CAD8826160.1"/>
    <property type="molecule type" value="Transcribed_RNA"/>
</dbReference>
<dbReference type="Pfam" id="PF00149">
    <property type="entry name" value="Metallophos"/>
    <property type="match status" value="1"/>
</dbReference>
<sequence>MILSSIAVAGVVSLLVLHAYWYGDACSALFGGSARKHQRRQLLPGNCPRLPEGPPRFRDDGTFTIVQFTDLHLQCFPPSIMETVTTINSVLNVECPDFVAFTGDVCEVSTRSCTTASNQALMMDIAADPSEYRGIPWAMTYGNWDRKPDAHWTGSELNDFLIGGEYRHNFNRRPQDGVDGDSVFHVLVMSNGTGADPEDTPHAVMYFMDTMANEGCLGTPGTGCLHESQVAWYNTTSAALREKNGGQALPAVALFHIPLPEYITAWNSGAKGDLDEALGTSGQGISCVINSGGFAQAAAANGDVLAMTCGHDHDNDFHGVYEGISMMYGRKGGFGSYGPPDSWGHRPASEGARVIQLRRKEGRIEMESWIRLNDGRKIVQTQAEAALTQSECFHGS</sequence>
<dbReference type="AlphaFoldDB" id="A0A7S0ZMU8"/>
<dbReference type="CDD" id="cd07383">
    <property type="entry name" value="MPP_Dcr2"/>
    <property type="match status" value="1"/>
</dbReference>